<accession>A0A4Z2GVF8</accession>
<dbReference type="Proteomes" id="UP000314294">
    <property type="component" value="Unassembled WGS sequence"/>
</dbReference>
<comment type="caution">
    <text evidence="1">The sequence shown here is derived from an EMBL/GenBank/DDBJ whole genome shotgun (WGS) entry which is preliminary data.</text>
</comment>
<dbReference type="EMBL" id="SRLO01000422">
    <property type="protein sequence ID" value="TNN56723.1"/>
    <property type="molecule type" value="Genomic_DNA"/>
</dbReference>
<gene>
    <name evidence="1" type="ORF">EYF80_033068</name>
</gene>
<protein>
    <submittedName>
        <fullName evidence="1">Uncharacterized protein</fullName>
    </submittedName>
</protein>
<name>A0A4Z2GVF8_9TELE</name>
<reference evidence="1 2" key="1">
    <citation type="submission" date="2019-03" db="EMBL/GenBank/DDBJ databases">
        <title>First draft genome of Liparis tanakae, snailfish: a comprehensive survey of snailfish specific genes.</title>
        <authorList>
            <person name="Kim W."/>
            <person name="Song I."/>
            <person name="Jeong J.-H."/>
            <person name="Kim D."/>
            <person name="Kim S."/>
            <person name="Ryu S."/>
            <person name="Song J.Y."/>
            <person name="Lee S.K."/>
        </authorList>
    </citation>
    <scope>NUCLEOTIDE SEQUENCE [LARGE SCALE GENOMIC DNA]</scope>
    <source>
        <tissue evidence="1">Muscle</tissue>
    </source>
</reference>
<evidence type="ECO:0000313" key="2">
    <source>
        <dbReference type="Proteomes" id="UP000314294"/>
    </source>
</evidence>
<evidence type="ECO:0000313" key="1">
    <source>
        <dbReference type="EMBL" id="TNN56723.1"/>
    </source>
</evidence>
<dbReference type="AlphaFoldDB" id="A0A4Z2GVF8"/>
<proteinExistence type="predicted"/>
<sequence length="169" mass="19032">MAKSCSWRARRLSNSCKTREMSEQEISTAQLHLLLLLVQLKVAVLGLNLLCCLQQLQGETRESDQRLHVNAAFAMLPGEDAGVLYTSMLRLYRLCRCVFATECSDSSCGGSLQLMKELKDFKVVSTVVSSSKSISFLSHWCPDARTESSEQQLYALDIRRLIQSDLQHK</sequence>
<keyword evidence="2" id="KW-1185">Reference proteome</keyword>
<organism evidence="1 2">
    <name type="scientific">Liparis tanakae</name>
    <name type="common">Tanaka's snailfish</name>
    <dbReference type="NCBI Taxonomy" id="230148"/>
    <lineage>
        <taxon>Eukaryota</taxon>
        <taxon>Metazoa</taxon>
        <taxon>Chordata</taxon>
        <taxon>Craniata</taxon>
        <taxon>Vertebrata</taxon>
        <taxon>Euteleostomi</taxon>
        <taxon>Actinopterygii</taxon>
        <taxon>Neopterygii</taxon>
        <taxon>Teleostei</taxon>
        <taxon>Neoteleostei</taxon>
        <taxon>Acanthomorphata</taxon>
        <taxon>Eupercaria</taxon>
        <taxon>Perciformes</taxon>
        <taxon>Cottioidei</taxon>
        <taxon>Cottales</taxon>
        <taxon>Liparidae</taxon>
        <taxon>Liparis</taxon>
    </lineage>
</organism>